<dbReference type="OrthoDB" id="7869145at2"/>
<keyword evidence="1" id="KW-0472">Membrane</keyword>
<organism evidence="2 3">
    <name type="scientific">Litoreibacter meonggei</name>
    <dbReference type="NCBI Taxonomy" id="1049199"/>
    <lineage>
        <taxon>Bacteria</taxon>
        <taxon>Pseudomonadati</taxon>
        <taxon>Pseudomonadota</taxon>
        <taxon>Alphaproteobacteria</taxon>
        <taxon>Rhodobacterales</taxon>
        <taxon>Roseobacteraceae</taxon>
        <taxon>Litoreibacter</taxon>
    </lineage>
</organism>
<proteinExistence type="predicted"/>
<accession>A0A497X626</accession>
<dbReference type="NCBIfam" id="TIGR02532">
    <property type="entry name" value="IV_pilin_GFxxxE"/>
    <property type="match status" value="1"/>
</dbReference>
<name>A0A497X626_9RHOB</name>
<dbReference type="Pfam" id="PF07963">
    <property type="entry name" value="N_methyl"/>
    <property type="match status" value="1"/>
</dbReference>
<dbReference type="Proteomes" id="UP000269157">
    <property type="component" value="Unassembled WGS sequence"/>
</dbReference>
<evidence type="ECO:0000256" key="1">
    <source>
        <dbReference type="SAM" id="Phobius"/>
    </source>
</evidence>
<feature type="transmembrane region" description="Helical" evidence="1">
    <location>
        <begin position="6"/>
        <end position="28"/>
    </location>
</feature>
<reference evidence="2 3" key="1">
    <citation type="submission" date="2018-10" db="EMBL/GenBank/DDBJ databases">
        <title>Genomic Encyclopedia of Archaeal and Bacterial Type Strains, Phase II (KMG-II): from individual species to whole genera.</title>
        <authorList>
            <person name="Goeker M."/>
        </authorList>
    </citation>
    <scope>NUCLEOTIDE SEQUENCE [LARGE SCALE GENOMIC DNA]</scope>
    <source>
        <strain evidence="2 3">DSM 29466</strain>
    </source>
</reference>
<protein>
    <submittedName>
        <fullName evidence="2">Prepilin-type N-terminal cleavage/methylation domain-containing protein</fullName>
    </submittedName>
</protein>
<dbReference type="InterPro" id="IPR012902">
    <property type="entry name" value="N_methyl_site"/>
</dbReference>
<keyword evidence="3" id="KW-1185">Reference proteome</keyword>
<dbReference type="EMBL" id="RCCE01000001">
    <property type="protein sequence ID" value="RLJ60747.1"/>
    <property type="molecule type" value="Genomic_DNA"/>
</dbReference>
<dbReference type="PROSITE" id="PS00409">
    <property type="entry name" value="PROKAR_NTER_METHYL"/>
    <property type="match status" value="1"/>
</dbReference>
<keyword evidence="1" id="KW-0812">Transmembrane</keyword>
<sequence>MNNSRAGFSLIEVLVAFTILSLVLVALIPGQARLLGRAADAEQQALAFDYALSKASELTVLEPLEVGTVETTYRNWTVVQETMPLEQIERGQIVETNIRISLSDSRPLVSHRTLNFILNAP</sequence>
<gene>
    <name evidence="2" type="ORF">BCF46_0953</name>
</gene>
<dbReference type="AlphaFoldDB" id="A0A497X626"/>
<keyword evidence="1" id="KW-1133">Transmembrane helix</keyword>
<evidence type="ECO:0000313" key="2">
    <source>
        <dbReference type="EMBL" id="RLJ60747.1"/>
    </source>
</evidence>
<dbReference type="RefSeq" id="WP_121022162.1">
    <property type="nucleotide sequence ID" value="NZ_RCCE01000001.1"/>
</dbReference>
<evidence type="ECO:0000313" key="3">
    <source>
        <dbReference type="Proteomes" id="UP000269157"/>
    </source>
</evidence>
<comment type="caution">
    <text evidence="2">The sequence shown here is derived from an EMBL/GenBank/DDBJ whole genome shotgun (WGS) entry which is preliminary data.</text>
</comment>